<organism evidence="1 2">
    <name type="scientific">Fusarium decemcellulare</name>
    <dbReference type="NCBI Taxonomy" id="57161"/>
    <lineage>
        <taxon>Eukaryota</taxon>
        <taxon>Fungi</taxon>
        <taxon>Dikarya</taxon>
        <taxon>Ascomycota</taxon>
        <taxon>Pezizomycotina</taxon>
        <taxon>Sordariomycetes</taxon>
        <taxon>Hypocreomycetidae</taxon>
        <taxon>Hypocreales</taxon>
        <taxon>Nectriaceae</taxon>
        <taxon>Fusarium</taxon>
        <taxon>Fusarium decemcellulare species complex</taxon>
    </lineage>
</organism>
<reference evidence="1" key="1">
    <citation type="submission" date="2022-08" db="EMBL/GenBank/DDBJ databases">
        <title>Genome Sequence of Fusarium decemcellulare.</title>
        <authorList>
            <person name="Buettner E."/>
        </authorList>
    </citation>
    <scope>NUCLEOTIDE SEQUENCE</scope>
    <source>
        <strain evidence="1">Babe19</strain>
    </source>
</reference>
<name>A0ACC1RT07_9HYPO</name>
<comment type="caution">
    <text evidence="1">The sequence shown here is derived from an EMBL/GenBank/DDBJ whole genome shotgun (WGS) entry which is preliminary data.</text>
</comment>
<gene>
    <name evidence="1" type="ORF">NM208_g11781</name>
</gene>
<dbReference type="EMBL" id="JANRMS010001963">
    <property type="protein sequence ID" value="KAJ3525110.1"/>
    <property type="molecule type" value="Genomic_DNA"/>
</dbReference>
<protein>
    <submittedName>
        <fullName evidence="1">Uncharacterized protein</fullName>
    </submittedName>
</protein>
<dbReference type="Proteomes" id="UP001148629">
    <property type="component" value="Unassembled WGS sequence"/>
</dbReference>
<accession>A0ACC1RT07</accession>
<evidence type="ECO:0000313" key="1">
    <source>
        <dbReference type="EMBL" id="KAJ3525110.1"/>
    </source>
</evidence>
<sequence>MDPQEASIAGENICSDPRGSNVGIPTAVVKTEPDTQSAPVPEHEKRSTVVKHEGRQGNRLRPIKAEQGNYGLEPHTSPPANTHRGPDGSHAVIVLSDDEVEDLPPLKDILLPIKTSARSRHAPPFHSSLKHSQETYGRVPVTRNSNAPTSAGSSISIATSGQLLSVWAKLAGGGTMPQDLAAVYKASSEQFYEVVDEVFDKLSTKQRSVLVVKVKWLTVVFQAPTFWASFHFLSQISNECKLIRGDIRGVEILDRGAKKCPHSNLIHPILDDLDTVLQWHKSWEEGRSQVFPFFLDIQLLVWEQGADRSGEETGERFESRPLLRTRQACSVTDNVWLHRGQYPGLSKWLQ</sequence>
<evidence type="ECO:0000313" key="2">
    <source>
        <dbReference type="Proteomes" id="UP001148629"/>
    </source>
</evidence>
<proteinExistence type="predicted"/>
<keyword evidence="2" id="KW-1185">Reference proteome</keyword>